<keyword evidence="2" id="KW-1185">Reference proteome</keyword>
<evidence type="ECO:0000313" key="2">
    <source>
        <dbReference type="Proteomes" id="UP000523821"/>
    </source>
</evidence>
<proteinExistence type="predicted"/>
<name>A0A7W9FPF5_9HYPH</name>
<dbReference type="AlphaFoldDB" id="A0A7W9FPF5"/>
<organism evidence="1 2">
    <name type="scientific">Prosthecomicrobium pneumaticum</name>
    <dbReference type="NCBI Taxonomy" id="81895"/>
    <lineage>
        <taxon>Bacteria</taxon>
        <taxon>Pseudomonadati</taxon>
        <taxon>Pseudomonadota</taxon>
        <taxon>Alphaproteobacteria</taxon>
        <taxon>Hyphomicrobiales</taxon>
        <taxon>Kaistiaceae</taxon>
        <taxon>Prosthecomicrobium</taxon>
    </lineage>
</organism>
<dbReference type="Proteomes" id="UP000523821">
    <property type="component" value="Unassembled WGS sequence"/>
</dbReference>
<protein>
    <submittedName>
        <fullName evidence="1">Uncharacterized protein</fullName>
    </submittedName>
</protein>
<gene>
    <name evidence="1" type="ORF">GGQ63_003432</name>
</gene>
<sequence length="98" mass="10449">MMTVHAAIRIHDACRSASAALCHAMDGSDGPVFAVLDRLVCEIDEEAMKAIDALRVLKPVDAAEHYERALALIRHETDAGAGLAEIAMLATDLAEGHQ</sequence>
<reference evidence="1 2" key="1">
    <citation type="submission" date="2020-08" db="EMBL/GenBank/DDBJ databases">
        <title>Genomic Encyclopedia of Type Strains, Phase IV (KMG-IV): sequencing the most valuable type-strain genomes for metagenomic binning, comparative biology and taxonomic classification.</title>
        <authorList>
            <person name="Goeker M."/>
        </authorList>
    </citation>
    <scope>NUCLEOTIDE SEQUENCE [LARGE SCALE GENOMIC DNA]</scope>
    <source>
        <strain evidence="1 2">DSM 16268</strain>
    </source>
</reference>
<accession>A0A7W9FPF5</accession>
<comment type="caution">
    <text evidence="1">The sequence shown here is derived from an EMBL/GenBank/DDBJ whole genome shotgun (WGS) entry which is preliminary data.</text>
</comment>
<evidence type="ECO:0000313" key="1">
    <source>
        <dbReference type="EMBL" id="MBB5754346.1"/>
    </source>
</evidence>
<dbReference type="EMBL" id="JACHOO010000008">
    <property type="protein sequence ID" value="MBB5754346.1"/>
    <property type="molecule type" value="Genomic_DNA"/>
</dbReference>
<dbReference type="RefSeq" id="WP_183857805.1">
    <property type="nucleotide sequence ID" value="NZ_JACHOO010000008.1"/>
</dbReference>